<feature type="domain" description="IclR-ED" evidence="5">
    <location>
        <begin position="77"/>
        <end position="270"/>
    </location>
</feature>
<keyword evidence="1" id="KW-0805">Transcription regulation</keyword>
<dbReference type="PANTHER" id="PTHR30136:SF24">
    <property type="entry name" value="HTH-TYPE TRANSCRIPTIONAL REPRESSOR ALLR"/>
    <property type="match status" value="1"/>
</dbReference>
<proteinExistence type="predicted"/>
<dbReference type="InterPro" id="IPR050707">
    <property type="entry name" value="HTH_MetabolicPath_Reg"/>
</dbReference>
<dbReference type="GO" id="GO:0045892">
    <property type="term" value="P:negative regulation of DNA-templated transcription"/>
    <property type="evidence" value="ECO:0007669"/>
    <property type="project" value="TreeGrafter"/>
</dbReference>
<evidence type="ECO:0000256" key="2">
    <source>
        <dbReference type="ARBA" id="ARBA00023125"/>
    </source>
</evidence>
<dbReference type="PANTHER" id="PTHR30136">
    <property type="entry name" value="HELIX-TURN-HELIX TRANSCRIPTIONAL REGULATOR, ICLR FAMILY"/>
    <property type="match status" value="1"/>
</dbReference>
<dbReference type="Pfam" id="PF01614">
    <property type="entry name" value="IclR_C"/>
    <property type="match status" value="1"/>
</dbReference>
<dbReference type="InterPro" id="IPR036388">
    <property type="entry name" value="WH-like_DNA-bd_sf"/>
</dbReference>
<dbReference type="Gene3D" id="1.10.10.10">
    <property type="entry name" value="Winged helix-like DNA-binding domain superfamily/Winged helix DNA-binding domain"/>
    <property type="match status" value="1"/>
</dbReference>
<comment type="caution">
    <text evidence="6">The sequence shown here is derived from an EMBL/GenBank/DDBJ whole genome shotgun (WGS) entry which is preliminary data.</text>
</comment>
<dbReference type="InterPro" id="IPR029016">
    <property type="entry name" value="GAF-like_dom_sf"/>
</dbReference>
<evidence type="ECO:0000256" key="1">
    <source>
        <dbReference type="ARBA" id="ARBA00023015"/>
    </source>
</evidence>
<dbReference type="InterPro" id="IPR036390">
    <property type="entry name" value="WH_DNA-bd_sf"/>
</dbReference>
<dbReference type="Proteomes" id="UP000265692">
    <property type="component" value="Unassembled WGS sequence"/>
</dbReference>
<dbReference type="EMBL" id="QWEI01000009">
    <property type="protein sequence ID" value="RHW34082.1"/>
    <property type="molecule type" value="Genomic_DNA"/>
</dbReference>
<name>A0A396S4K4_9BACL</name>
<sequence>MKPLPHILSQVLQASILSEDGGEQMAKNEVSTLKKGLLVLELVKQYQGITLRELMNHLNLSKSTAFRILTTLEELNYIYKIQTRYFMNPKKFEVIVEKRPEKDWTSLQSVYQAARNLQMSTYLGKVDGSDLVMTQVLHAPFEKTANEEIGNRSKLHLSALGKVILAHLDEEVLESLFSKLSLEPATDNTFQDAHLFQYHLKGIRQEGYAFDDEERIVGIRCVAVPVFRHRKVIAALAIAAPAEQISRGNIKQLAQKLSSGSEAITKEIEALEDSH</sequence>
<gene>
    <name evidence="6" type="ORF">D1B33_14895</name>
</gene>
<feature type="domain" description="HTH iclR-type" evidence="4">
    <location>
        <begin position="30"/>
        <end position="89"/>
    </location>
</feature>
<dbReference type="Pfam" id="PF09339">
    <property type="entry name" value="HTH_IclR"/>
    <property type="match status" value="1"/>
</dbReference>
<organism evidence="6 7">
    <name type="scientific">Ureibacillus yapensis</name>
    <dbReference type="NCBI Taxonomy" id="2304605"/>
    <lineage>
        <taxon>Bacteria</taxon>
        <taxon>Bacillati</taxon>
        <taxon>Bacillota</taxon>
        <taxon>Bacilli</taxon>
        <taxon>Bacillales</taxon>
        <taxon>Caryophanaceae</taxon>
        <taxon>Ureibacillus</taxon>
    </lineage>
</organism>
<keyword evidence="7" id="KW-1185">Reference proteome</keyword>
<keyword evidence="3" id="KW-0804">Transcription</keyword>
<reference evidence="6 7" key="1">
    <citation type="submission" date="2018-08" db="EMBL/GenBank/DDBJ databases">
        <title>Lysinibacillus sp. YLB-03 draft genome sequence.</title>
        <authorList>
            <person name="Yu L."/>
        </authorList>
    </citation>
    <scope>NUCLEOTIDE SEQUENCE [LARGE SCALE GENOMIC DNA]</scope>
    <source>
        <strain evidence="6 7">YLB-03</strain>
    </source>
</reference>
<dbReference type="SUPFAM" id="SSF46785">
    <property type="entry name" value="Winged helix' DNA-binding domain"/>
    <property type="match status" value="1"/>
</dbReference>
<dbReference type="InterPro" id="IPR005471">
    <property type="entry name" value="Tscrpt_reg_IclR_N"/>
</dbReference>
<dbReference type="GO" id="GO:0003677">
    <property type="term" value="F:DNA binding"/>
    <property type="evidence" value="ECO:0007669"/>
    <property type="project" value="UniProtKB-KW"/>
</dbReference>
<accession>A0A396S4K4</accession>
<evidence type="ECO:0000259" key="5">
    <source>
        <dbReference type="PROSITE" id="PS51078"/>
    </source>
</evidence>
<keyword evidence="2" id="KW-0238">DNA-binding</keyword>
<dbReference type="GO" id="GO:0003700">
    <property type="term" value="F:DNA-binding transcription factor activity"/>
    <property type="evidence" value="ECO:0007669"/>
    <property type="project" value="TreeGrafter"/>
</dbReference>
<evidence type="ECO:0000313" key="6">
    <source>
        <dbReference type="EMBL" id="RHW34082.1"/>
    </source>
</evidence>
<dbReference type="InterPro" id="IPR014757">
    <property type="entry name" value="Tscrpt_reg_IclR_C"/>
</dbReference>
<dbReference type="AlphaFoldDB" id="A0A396S4K4"/>
<dbReference type="Gene3D" id="3.30.450.40">
    <property type="match status" value="1"/>
</dbReference>
<dbReference type="PROSITE" id="PS51077">
    <property type="entry name" value="HTH_ICLR"/>
    <property type="match status" value="1"/>
</dbReference>
<dbReference type="SMART" id="SM00346">
    <property type="entry name" value="HTH_ICLR"/>
    <property type="match status" value="1"/>
</dbReference>
<evidence type="ECO:0000259" key="4">
    <source>
        <dbReference type="PROSITE" id="PS51077"/>
    </source>
</evidence>
<evidence type="ECO:0000256" key="3">
    <source>
        <dbReference type="ARBA" id="ARBA00023163"/>
    </source>
</evidence>
<protein>
    <submittedName>
        <fullName evidence="6">MarR family transcriptional regulator</fullName>
    </submittedName>
</protein>
<dbReference type="PROSITE" id="PS51078">
    <property type="entry name" value="ICLR_ED"/>
    <property type="match status" value="1"/>
</dbReference>
<evidence type="ECO:0000313" key="7">
    <source>
        <dbReference type="Proteomes" id="UP000265692"/>
    </source>
</evidence>
<dbReference type="SUPFAM" id="SSF55781">
    <property type="entry name" value="GAF domain-like"/>
    <property type="match status" value="1"/>
</dbReference>